<proteinExistence type="predicted"/>
<dbReference type="Pfam" id="PF03108">
    <property type="entry name" value="DBD_Tnp_Mut"/>
    <property type="match status" value="1"/>
</dbReference>
<feature type="non-terminal residue" evidence="2">
    <location>
        <position position="322"/>
    </location>
</feature>
<comment type="caution">
    <text evidence="2">The sequence shown here is derived from an EMBL/GenBank/DDBJ whole genome shotgun (WGS) entry which is preliminary data.</text>
</comment>
<organism evidence="2 3">
    <name type="scientific">Ambrosia artemisiifolia</name>
    <name type="common">Common ragweed</name>
    <dbReference type="NCBI Taxonomy" id="4212"/>
    <lineage>
        <taxon>Eukaryota</taxon>
        <taxon>Viridiplantae</taxon>
        <taxon>Streptophyta</taxon>
        <taxon>Embryophyta</taxon>
        <taxon>Tracheophyta</taxon>
        <taxon>Spermatophyta</taxon>
        <taxon>Magnoliopsida</taxon>
        <taxon>eudicotyledons</taxon>
        <taxon>Gunneridae</taxon>
        <taxon>Pentapetalae</taxon>
        <taxon>asterids</taxon>
        <taxon>campanulids</taxon>
        <taxon>Asterales</taxon>
        <taxon>Asteraceae</taxon>
        <taxon>Asteroideae</taxon>
        <taxon>Heliantheae alliance</taxon>
        <taxon>Heliantheae</taxon>
        <taxon>Ambrosia</taxon>
    </lineage>
</organism>
<dbReference type="Proteomes" id="UP001206925">
    <property type="component" value="Unassembled WGS sequence"/>
</dbReference>
<feature type="domain" description="Transposase MuDR plant" evidence="1">
    <location>
        <begin position="258"/>
        <end position="313"/>
    </location>
</feature>
<sequence length="322" mass="36045">MDSQNQKVKIIICTGGTWETIHGVLRYRPTYVAKKLNASLETGFRMTYQFPLSSSNKNKTVVVDIADDEDVEVFIDMALKMSHGLVTLYVVESVTSRPDQSDARNNEGAHVFTYQHLFPEHKTANVVGTSKNSTQVLESEDEFGDERDFVLDTKESLYGGKAANPLKHPRTLDGDDDVSWLMMSPARNTTSMSEKEAGGRAGKGILWWMDPQPPPCATDIGLKPPGSCKTEKDGLWDMPDPQLPDPGPSSNPITSKLFKNKEALKLTLKMKCVEEDFKMKTTRSTKDRYEVTCVSDACDWRISATRVHGSDMFQSYTNVEDR</sequence>
<dbReference type="AlphaFoldDB" id="A0AAD5BP57"/>
<evidence type="ECO:0000313" key="3">
    <source>
        <dbReference type="Proteomes" id="UP001206925"/>
    </source>
</evidence>
<evidence type="ECO:0000259" key="1">
    <source>
        <dbReference type="Pfam" id="PF03108"/>
    </source>
</evidence>
<accession>A0AAD5BP57</accession>
<name>A0AAD5BP57_AMBAR</name>
<dbReference type="EMBL" id="JAMZMK010011464">
    <property type="protein sequence ID" value="KAI7727021.1"/>
    <property type="molecule type" value="Genomic_DNA"/>
</dbReference>
<protein>
    <recommendedName>
        <fullName evidence="1">Transposase MuDR plant domain-containing protein</fullName>
    </recommendedName>
</protein>
<dbReference type="InterPro" id="IPR004332">
    <property type="entry name" value="Transposase_MuDR"/>
</dbReference>
<gene>
    <name evidence="2" type="ORF">M8C21_007508</name>
</gene>
<evidence type="ECO:0000313" key="2">
    <source>
        <dbReference type="EMBL" id="KAI7727021.1"/>
    </source>
</evidence>
<reference evidence="2" key="1">
    <citation type="submission" date="2022-06" db="EMBL/GenBank/DDBJ databases">
        <title>Uncovering the hologenomic basis of an extraordinary plant invasion.</title>
        <authorList>
            <person name="Bieker V.C."/>
            <person name="Martin M.D."/>
            <person name="Gilbert T."/>
            <person name="Hodgins K."/>
            <person name="Battlay P."/>
            <person name="Petersen B."/>
            <person name="Wilson J."/>
        </authorList>
    </citation>
    <scope>NUCLEOTIDE SEQUENCE</scope>
    <source>
        <strain evidence="2">AA19_3_7</strain>
        <tissue evidence="2">Leaf</tissue>
    </source>
</reference>
<keyword evidence="3" id="KW-1185">Reference proteome</keyword>